<dbReference type="AlphaFoldDB" id="G0J510"/>
<sequence>MPKALYIWGLLFFATVSTTVSAKTYVLLTDFTKPTASTSLLMSWRVDSEKFTSLYEQLSKDYNRLGKSKKMVKNIFYRTHQQLLQQYEPFSMAQDTFNSGNYDCVSGSLILAGLLDYFGFDYEIKETTYHVFLKVAVENGFVVLEATDPIEGFIQDKAAIQSFLDKYRNGFNDSSPRTFLASNPEEQALIYRSIDLQKLIGLQYFNQAIKHYNSQNELLAYQFSVSALKMYKAERIEGFSEFLKQRLSLSALR</sequence>
<proteinExistence type="predicted"/>
<evidence type="ECO:0000313" key="2">
    <source>
        <dbReference type="Proteomes" id="UP000001635"/>
    </source>
</evidence>
<keyword evidence="2" id="KW-1185">Reference proteome</keyword>
<organism evidence="1 2">
    <name type="scientific">Cyclobacterium marinum (strain ATCC 25205 / DSM 745 / LMG 13164 / NCIMB 1802)</name>
    <name type="common">Flectobacillus marinus</name>
    <dbReference type="NCBI Taxonomy" id="880070"/>
    <lineage>
        <taxon>Bacteria</taxon>
        <taxon>Pseudomonadati</taxon>
        <taxon>Bacteroidota</taxon>
        <taxon>Cytophagia</taxon>
        <taxon>Cytophagales</taxon>
        <taxon>Cyclobacteriaceae</taxon>
        <taxon>Cyclobacterium</taxon>
    </lineage>
</organism>
<dbReference type="eggNOG" id="ENOG5033M02">
    <property type="taxonomic scope" value="Bacteria"/>
</dbReference>
<dbReference type="OrthoDB" id="1418365at2"/>
<dbReference type="KEGG" id="cmr:Cycma_2262"/>
<name>G0J510_CYCMS</name>
<dbReference type="Proteomes" id="UP000001635">
    <property type="component" value="Chromosome"/>
</dbReference>
<accession>G0J510</accession>
<reference evidence="2" key="1">
    <citation type="submission" date="2011-07" db="EMBL/GenBank/DDBJ databases">
        <title>The complete genome of Cyclobacterium marinum DSM 745.</title>
        <authorList>
            <person name="Lucas S."/>
            <person name="Han J."/>
            <person name="Lapidus A."/>
            <person name="Bruce D."/>
            <person name="Goodwin L."/>
            <person name="Pitluck S."/>
            <person name="Peters L."/>
            <person name="Kyrpides N."/>
            <person name="Mavromatis K."/>
            <person name="Ivanova N."/>
            <person name="Ovchinnikova G."/>
            <person name="Chertkov O."/>
            <person name="Detter J.C."/>
            <person name="Tapia R."/>
            <person name="Han C."/>
            <person name="Land M."/>
            <person name="Hauser L."/>
            <person name="Markowitz V."/>
            <person name="Cheng J.-F."/>
            <person name="Hugenholtz P."/>
            <person name="Woyke T."/>
            <person name="Wu D."/>
            <person name="Tindall B."/>
            <person name="Schuetze A."/>
            <person name="Brambilla E."/>
            <person name="Klenk H.-P."/>
            <person name="Eisen J.A."/>
        </authorList>
    </citation>
    <scope>NUCLEOTIDE SEQUENCE [LARGE SCALE GENOMIC DNA]</scope>
    <source>
        <strain evidence="2">ATCC 25205 / DSM 745 / LMG 13164 / NCIMB 1802</strain>
    </source>
</reference>
<dbReference type="HOGENOM" id="CLU_1105322_0_0_10"/>
<dbReference type="EMBL" id="CP002955">
    <property type="protein sequence ID" value="AEL26004.1"/>
    <property type="molecule type" value="Genomic_DNA"/>
</dbReference>
<gene>
    <name evidence="1" type="ordered locus">Cycma_2262</name>
</gene>
<evidence type="ECO:0008006" key="3">
    <source>
        <dbReference type="Google" id="ProtNLM"/>
    </source>
</evidence>
<evidence type="ECO:0000313" key="1">
    <source>
        <dbReference type="EMBL" id="AEL26004.1"/>
    </source>
</evidence>
<dbReference type="STRING" id="880070.Cycma_2262"/>
<dbReference type="RefSeq" id="WP_014020297.1">
    <property type="nucleotide sequence ID" value="NC_015914.1"/>
</dbReference>
<protein>
    <recommendedName>
        <fullName evidence="3">Transglutaminase-like domain-containing protein</fullName>
    </recommendedName>
</protein>